<sequence>MAPTAHWTAKEELALVDFLIVHQAEASDGANFKVVTFQKAAKHLTPMLERGATKNVKSRENKYCAVFICAIQLVSCWTLDDETGATINIRTTSSWDDYVKVHPKAKPFHNKGWPHFHKMETLMPATVAGVNVYHASVRNRPKSEPLMHLRVRRRCGGGHGEG</sequence>
<reference evidence="2" key="2">
    <citation type="submission" date="2015-01" db="EMBL/GenBank/DDBJ databases">
        <title>Evolutionary Origins and Diversification of the Mycorrhizal Mutualists.</title>
        <authorList>
            <consortium name="DOE Joint Genome Institute"/>
            <consortium name="Mycorrhizal Genomics Consortium"/>
            <person name="Kohler A."/>
            <person name="Kuo A."/>
            <person name="Nagy L.G."/>
            <person name="Floudas D."/>
            <person name="Copeland A."/>
            <person name="Barry K.W."/>
            <person name="Cichocki N."/>
            <person name="Veneault-Fourrey C."/>
            <person name="LaButti K."/>
            <person name="Lindquist E.A."/>
            <person name="Lipzen A."/>
            <person name="Lundell T."/>
            <person name="Morin E."/>
            <person name="Murat C."/>
            <person name="Riley R."/>
            <person name="Ohm R."/>
            <person name="Sun H."/>
            <person name="Tunlid A."/>
            <person name="Henrissat B."/>
            <person name="Grigoriev I.V."/>
            <person name="Hibbett D.S."/>
            <person name="Martin F."/>
        </authorList>
    </citation>
    <scope>NUCLEOTIDE SEQUENCE [LARGE SCALE GENOMIC DNA]</scope>
    <source>
        <strain evidence="2">LaAM-08-1</strain>
    </source>
</reference>
<dbReference type="Proteomes" id="UP000054477">
    <property type="component" value="Unassembled WGS sequence"/>
</dbReference>
<dbReference type="AlphaFoldDB" id="A0A0C9WJT9"/>
<dbReference type="OrthoDB" id="3186724at2759"/>
<protein>
    <recommendedName>
        <fullName evidence="3">Myb/SANT-like domain-containing protein</fullName>
    </recommendedName>
</protein>
<evidence type="ECO:0000313" key="1">
    <source>
        <dbReference type="EMBL" id="KIJ95274.1"/>
    </source>
</evidence>
<name>A0A0C9WJT9_9AGAR</name>
<dbReference type="HOGENOM" id="CLU_082499_2_1_1"/>
<keyword evidence="2" id="KW-1185">Reference proteome</keyword>
<accession>A0A0C9WJT9</accession>
<organism evidence="1 2">
    <name type="scientific">Laccaria amethystina LaAM-08-1</name>
    <dbReference type="NCBI Taxonomy" id="1095629"/>
    <lineage>
        <taxon>Eukaryota</taxon>
        <taxon>Fungi</taxon>
        <taxon>Dikarya</taxon>
        <taxon>Basidiomycota</taxon>
        <taxon>Agaricomycotina</taxon>
        <taxon>Agaricomycetes</taxon>
        <taxon>Agaricomycetidae</taxon>
        <taxon>Agaricales</taxon>
        <taxon>Agaricineae</taxon>
        <taxon>Hydnangiaceae</taxon>
        <taxon>Laccaria</taxon>
    </lineage>
</organism>
<evidence type="ECO:0008006" key="3">
    <source>
        <dbReference type="Google" id="ProtNLM"/>
    </source>
</evidence>
<proteinExistence type="predicted"/>
<evidence type="ECO:0000313" key="2">
    <source>
        <dbReference type="Proteomes" id="UP000054477"/>
    </source>
</evidence>
<gene>
    <name evidence="1" type="ORF">K443DRAFT_109054</name>
</gene>
<dbReference type="EMBL" id="KN838762">
    <property type="protein sequence ID" value="KIJ95274.1"/>
    <property type="molecule type" value="Genomic_DNA"/>
</dbReference>
<dbReference type="STRING" id="1095629.A0A0C9WJT9"/>
<reference evidence="1 2" key="1">
    <citation type="submission" date="2014-04" db="EMBL/GenBank/DDBJ databases">
        <authorList>
            <consortium name="DOE Joint Genome Institute"/>
            <person name="Kuo A."/>
            <person name="Kohler A."/>
            <person name="Nagy L.G."/>
            <person name="Floudas D."/>
            <person name="Copeland A."/>
            <person name="Barry K.W."/>
            <person name="Cichocki N."/>
            <person name="Veneault-Fourrey C."/>
            <person name="LaButti K."/>
            <person name="Lindquist E.A."/>
            <person name="Lipzen A."/>
            <person name="Lundell T."/>
            <person name="Morin E."/>
            <person name="Murat C."/>
            <person name="Sun H."/>
            <person name="Tunlid A."/>
            <person name="Henrissat B."/>
            <person name="Grigoriev I.V."/>
            <person name="Hibbett D.S."/>
            <person name="Martin F."/>
            <person name="Nordberg H.P."/>
            <person name="Cantor M.N."/>
            <person name="Hua S.X."/>
        </authorList>
    </citation>
    <scope>NUCLEOTIDE SEQUENCE [LARGE SCALE GENOMIC DNA]</scope>
    <source>
        <strain evidence="1 2">LaAM-08-1</strain>
    </source>
</reference>